<gene>
    <name evidence="1" type="ORF">SAMN06265364_15712</name>
</gene>
<evidence type="ECO:0000313" key="1">
    <source>
        <dbReference type="EMBL" id="SNS16954.1"/>
    </source>
</evidence>
<dbReference type="EMBL" id="FZNZ01000057">
    <property type="protein sequence ID" value="SNS16954.1"/>
    <property type="molecule type" value="Genomic_DNA"/>
</dbReference>
<protein>
    <submittedName>
        <fullName evidence="1">Uncharacterized protein</fullName>
    </submittedName>
</protein>
<dbReference type="AlphaFoldDB" id="A0AA94LMA6"/>
<proteinExistence type="predicted"/>
<sequence>MKHYYSLLLTIASLCCVNLSYSRVLPHKTVASSPQHASKHIEIATFEKADHCVSYLYHVDKRTKRLVYKIYCDDGSAITDLGSYKRSSKSLRIYEIYNASADSYLYVIYDVSTDKGYLTRTSSMEATLLKSSINLSEPSLSVKMRGTNRVVKIKLKRVF</sequence>
<accession>A0AA94LMA6</accession>
<organism evidence="1 2">
    <name type="scientific">Prevotella jejuni</name>
    <dbReference type="NCBI Taxonomy" id="1177574"/>
    <lineage>
        <taxon>Bacteria</taxon>
        <taxon>Pseudomonadati</taxon>
        <taxon>Bacteroidota</taxon>
        <taxon>Bacteroidia</taxon>
        <taxon>Bacteroidales</taxon>
        <taxon>Prevotellaceae</taxon>
        <taxon>Prevotella</taxon>
    </lineage>
</organism>
<evidence type="ECO:0000313" key="2">
    <source>
        <dbReference type="Proteomes" id="UP000198427"/>
    </source>
</evidence>
<keyword evidence="2" id="KW-1185">Reference proteome</keyword>
<reference evidence="1 2" key="1">
    <citation type="submission" date="2017-06" db="EMBL/GenBank/DDBJ databases">
        <authorList>
            <person name="Varghese N."/>
            <person name="Submissions S."/>
        </authorList>
    </citation>
    <scope>NUCLEOTIDE SEQUENCE [LARGE SCALE GENOMIC DNA]</scope>
    <source>
        <strain evidence="1 2">DSM 26989</strain>
    </source>
</reference>
<comment type="caution">
    <text evidence="1">The sequence shown here is derived from an EMBL/GenBank/DDBJ whole genome shotgun (WGS) entry which is preliminary data.</text>
</comment>
<name>A0AA94LMA6_9BACT</name>
<dbReference type="Proteomes" id="UP000198427">
    <property type="component" value="Unassembled WGS sequence"/>
</dbReference>